<gene>
    <name evidence="3" type="primary">WWM1</name>
    <name evidence="3" type="ORF">LTR78_007247</name>
</gene>
<dbReference type="AlphaFoldDB" id="A0AAE0WJK4"/>
<evidence type="ECO:0000313" key="4">
    <source>
        <dbReference type="Proteomes" id="UP001274830"/>
    </source>
</evidence>
<comment type="caution">
    <text evidence="3">The sequence shown here is derived from an EMBL/GenBank/DDBJ whole genome shotgun (WGS) entry which is preliminary data.</text>
</comment>
<accession>A0AAE0WJK4</accession>
<feature type="compositionally biased region" description="Low complexity" evidence="1">
    <location>
        <begin position="216"/>
        <end position="236"/>
    </location>
</feature>
<protein>
    <submittedName>
        <fullName evidence="3">WW domain-containing protein wwm1</fullName>
    </submittedName>
</protein>
<dbReference type="InterPro" id="IPR001202">
    <property type="entry name" value="WW_dom"/>
</dbReference>
<dbReference type="RefSeq" id="XP_064693923.1">
    <property type="nucleotide sequence ID" value="XM_064838469.1"/>
</dbReference>
<sequence>MADFAPPPGPPPPKVPAGWKAVWNDQYKAYAKRGRRFYVQIQGGKSQWDKPTQPVPGFGDAAPPGTPPGYDHNTSHATGPEKSNNPYHQTGASGDMSEDERLARQLQEQENARSGGARGASNDFYGQQGGAYGQQGSAYGQQGGAYGQQSQPPYGQSAQLPARDEKSKGLFAKLTSKLGGSSSGPRPGYGGQSYGQGYPPPQQYGGYGGGYPPQQPYGYQQGYPQQQYGGYGQQPPRKSGGMGAGGGALLGAGAGLVGGALLMDAMDDHDQQSYDQGYENGQDDGGDGGGGDDGGGDF</sequence>
<feature type="region of interest" description="Disordered" evidence="1">
    <location>
        <begin position="42"/>
        <end position="246"/>
    </location>
</feature>
<dbReference type="InterPro" id="IPR036020">
    <property type="entry name" value="WW_dom_sf"/>
</dbReference>
<dbReference type="PROSITE" id="PS50020">
    <property type="entry name" value="WW_DOMAIN_2"/>
    <property type="match status" value="1"/>
</dbReference>
<feature type="region of interest" description="Disordered" evidence="1">
    <location>
        <begin position="267"/>
        <end position="298"/>
    </location>
</feature>
<dbReference type="Proteomes" id="UP001274830">
    <property type="component" value="Unassembled WGS sequence"/>
</dbReference>
<feature type="compositionally biased region" description="Low complexity" evidence="1">
    <location>
        <begin position="147"/>
        <end position="159"/>
    </location>
</feature>
<feature type="compositionally biased region" description="Gly residues" evidence="1">
    <location>
        <begin position="287"/>
        <end position="298"/>
    </location>
</feature>
<dbReference type="EMBL" id="JAUTXT010000029">
    <property type="protein sequence ID" value="KAK3672894.1"/>
    <property type="molecule type" value="Genomic_DNA"/>
</dbReference>
<keyword evidence="4" id="KW-1185">Reference proteome</keyword>
<feature type="domain" description="WW" evidence="2">
    <location>
        <begin position="13"/>
        <end position="53"/>
    </location>
</feature>
<dbReference type="SUPFAM" id="SSF51045">
    <property type="entry name" value="WW domain"/>
    <property type="match status" value="1"/>
</dbReference>
<feature type="compositionally biased region" description="Polar residues" evidence="1">
    <location>
        <begin position="75"/>
        <end position="92"/>
    </location>
</feature>
<evidence type="ECO:0000313" key="3">
    <source>
        <dbReference type="EMBL" id="KAK3672894.1"/>
    </source>
</evidence>
<dbReference type="GeneID" id="89963009"/>
<name>A0AAE0WJK4_9PEZI</name>
<evidence type="ECO:0000256" key="1">
    <source>
        <dbReference type="SAM" id="MobiDB-lite"/>
    </source>
</evidence>
<proteinExistence type="predicted"/>
<evidence type="ECO:0000259" key="2">
    <source>
        <dbReference type="PROSITE" id="PS50020"/>
    </source>
</evidence>
<reference evidence="3" key="1">
    <citation type="submission" date="2023-07" db="EMBL/GenBank/DDBJ databases">
        <title>Black Yeasts Isolated from many extreme environments.</title>
        <authorList>
            <person name="Coleine C."/>
            <person name="Stajich J.E."/>
            <person name="Selbmann L."/>
        </authorList>
    </citation>
    <scope>NUCLEOTIDE SEQUENCE</scope>
    <source>
        <strain evidence="3">CCFEE 5485</strain>
    </source>
</reference>
<organism evidence="3 4">
    <name type="scientific">Recurvomyces mirabilis</name>
    <dbReference type="NCBI Taxonomy" id="574656"/>
    <lineage>
        <taxon>Eukaryota</taxon>
        <taxon>Fungi</taxon>
        <taxon>Dikarya</taxon>
        <taxon>Ascomycota</taxon>
        <taxon>Pezizomycotina</taxon>
        <taxon>Dothideomycetes</taxon>
        <taxon>Dothideomycetidae</taxon>
        <taxon>Mycosphaerellales</taxon>
        <taxon>Teratosphaeriaceae</taxon>
        <taxon>Recurvomyces</taxon>
    </lineage>
</organism>